<dbReference type="Proteomes" id="UP000233654">
    <property type="component" value="Unassembled WGS sequence"/>
</dbReference>
<dbReference type="AlphaFoldDB" id="A0A2N3G6R5"/>
<gene>
    <name evidence="5" type="ORF">CVT63_02880</name>
</gene>
<evidence type="ECO:0000259" key="4">
    <source>
        <dbReference type="SMART" id="SM00967"/>
    </source>
</evidence>
<dbReference type="InterPro" id="IPR029064">
    <property type="entry name" value="Ribosomal_eL30-like_sf"/>
</dbReference>
<evidence type="ECO:0000256" key="2">
    <source>
        <dbReference type="ARBA" id="ARBA00022603"/>
    </source>
</evidence>
<dbReference type="SUPFAM" id="SSF75217">
    <property type="entry name" value="alpha/beta knot"/>
    <property type="match status" value="1"/>
</dbReference>
<dbReference type="GO" id="GO:0005737">
    <property type="term" value="C:cytoplasm"/>
    <property type="evidence" value="ECO:0007669"/>
    <property type="project" value="UniProtKB-ARBA"/>
</dbReference>
<evidence type="ECO:0000256" key="3">
    <source>
        <dbReference type="ARBA" id="ARBA00022679"/>
    </source>
</evidence>
<sequence length="267" mass="29337">MMNSITSRNHEVIKRFRKLRRRSYRDEFGLFMVEGLNLIQEGLDAGARLKEIACVGARVEDITCIRDRMNEPVLAHEVSESLMNLISDVVTSQGIIGIMEQVSVSYDELISSDLSLLLVADQVRDPGNLGALLRIADAAGVDGFIMTAGCVDLYNPKVVRSAAGSHFHVPVARDVEIGAFRRDLSDRVRMLGLEPRGNKRYLDEDFTRPIALVVGNEAFGIAEENRMFLDETVCVQMPGKAESLNVASAAAVVLFEALRQRQGNGGG</sequence>
<dbReference type="GO" id="GO:0032259">
    <property type="term" value="P:methylation"/>
    <property type="evidence" value="ECO:0007669"/>
    <property type="project" value="UniProtKB-KW"/>
</dbReference>
<dbReference type="InterPro" id="IPR029026">
    <property type="entry name" value="tRNA_m1G_MTases_N"/>
</dbReference>
<evidence type="ECO:0000313" key="5">
    <source>
        <dbReference type="EMBL" id="PKQ28407.1"/>
    </source>
</evidence>
<dbReference type="Pfam" id="PF22435">
    <property type="entry name" value="MRM3-like_sub_bind"/>
    <property type="match status" value="1"/>
</dbReference>
<dbReference type="InterPro" id="IPR013123">
    <property type="entry name" value="SpoU_subst-bd"/>
</dbReference>
<name>A0A2N3G6R5_9ACTN</name>
<keyword evidence="2" id="KW-0489">Methyltransferase</keyword>
<evidence type="ECO:0000313" key="6">
    <source>
        <dbReference type="Proteomes" id="UP000233654"/>
    </source>
</evidence>
<comment type="caution">
    <text evidence="5">The sequence shown here is derived from an EMBL/GenBank/DDBJ whole genome shotgun (WGS) entry which is preliminary data.</text>
</comment>
<dbReference type="PANTHER" id="PTHR43191:SF2">
    <property type="entry name" value="RRNA METHYLTRANSFERASE 3, MITOCHONDRIAL"/>
    <property type="match status" value="1"/>
</dbReference>
<feature type="domain" description="RNA 2-O ribose methyltransferase substrate binding" evidence="4">
    <location>
        <begin position="32"/>
        <end position="105"/>
    </location>
</feature>
<comment type="similarity">
    <text evidence="1">Belongs to the class IV-like SAM-binding methyltransferase superfamily. RNA methyltransferase TrmH family.</text>
</comment>
<dbReference type="CDD" id="cd18095">
    <property type="entry name" value="SpoU-like_rRNA-MTase"/>
    <property type="match status" value="1"/>
</dbReference>
<dbReference type="GO" id="GO:0006396">
    <property type="term" value="P:RNA processing"/>
    <property type="evidence" value="ECO:0007669"/>
    <property type="project" value="InterPro"/>
</dbReference>
<dbReference type="Pfam" id="PF00588">
    <property type="entry name" value="SpoU_methylase"/>
    <property type="match status" value="1"/>
</dbReference>
<accession>A0A2N3G6R5</accession>
<dbReference type="InterPro" id="IPR051259">
    <property type="entry name" value="rRNA_Methyltransferase"/>
</dbReference>
<dbReference type="InterPro" id="IPR001537">
    <property type="entry name" value="SpoU_MeTrfase"/>
</dbReference>
<protein>
    <recommendedName>
        <fullName evidence="4">RNA 2-O ribose methyltransferase substrate binding domain-containing protein</fullName>
    </recommendedName>
</protein>
<keyword evidence="3" id="KW-0808">Transferase</keyword>
<dbReference type="EMBL" id="PHEX01000017">
    <property type="protein sequence ID" value="PKQ28407.1"/>
    <property type="molecule type" value="Genomic_DNA"/>
</dbReference>
<dbReference type="Gene3D" id="3.30.1330.30">
    <property type="match status" value="1"/>
</dbReference>
<dbReference type="InterPro" id="IPR053888">
    <property type="entry name" value="MRM3-like_sub_bind"/>
</dbReference>
<dbReference type="PANTHER" id="PTHR43191">
    <property type="entry name" value="RRNA METHYLTRANSFERASE 3"/>
    <property type="match status" value="1"/>
</dbReference>
<evidence type="ECO:0000256" key="1">
    <source>
        <dbReference type="ARBA" id="ARBA00007228"/>
    </source>
</evidence>
<dbReference type="GO" id="GO:0008173">
    <property type="term" value="F:RNA methyltransferase activity"/>
    <property type="evidence" value="ECO:0007669"/>
    <property type="project" value="InterPro"/>
</dbReference>
<dbReference type="Gene3D" id="3.40.1280.10">
    <property type="match status" value="1"/>
</dbReference>
<dbReference type="GO" id="GO:0003723">
    <property type="term" value="F:RNA binding"/>
    <property type="evidence" value="ECO:0007669"/>
    <property type="project" value="InterPro"/>
</dbReference>
<dbReference type="SUPFAM" id="SSF55315">
    <property type="entry name" value="L30e-like"/>
    <property type="match status" value="1"/>
</dbReference>
<proteinExistence type="inferred from homology"/>
<reference evidence="5 6" key="1">
    <citation type="journal article" date="2017" name="ISME J.">
        <title>Potential for microbial H2 and metal transformations associated with novel bacteria and archaea in deep terrestrial subsurface sediments.</title>
        <authorList>
            <person name="Hernsdorf A.W."/>
            <person name="Amano Y."/>
            <person name="Miyakawa K."/>
            <person name="Ise K."/>
            <person name="Suzuki Y."/>
            <person name="Anantharaman K."/>
            <person name="Probst A."/>
            <person name="Burstein D."/>
            <person name="Thomas B.C."/>
            <person name="Banfield J.F."/>
        </authorList>
    </citation>
    <scope>NUCLEOTIDE SEQUENCE [LARGE SCALE GENOMIC DNA]</scope>
    <source>
        <strain evidence="5">HGW-Actinobacteria-3</strain>
    </source>
</reference>
<organism evidence="5 6">
    <name type="scientific">Candidatus Anoxymicrobium japonicum</name>
    <dbReference type="NCBI Taxonomy" id="2013648"/>
    <lineage>
        <taxon>Bacteria</taxon>
        <taxon>Bacillati</taxon>
        <taxon>Actinomycetota</taxon>
        <taxon>Candidatus Geothermincolia</taxon>
        <taxon>Candidatus Geothermincolales</taxon>
        <taxon>Candidatus Anoxymicrobiaceae</taxon>
        <taxon>Candidatus Anoxymicrobium</taxon>
    </lineage>
</organism>
<dbReference type="InterPro" id="IPR029028">
    <property type="entry name" value="Alpha/beta_knot_MTases"/>
</dbReference>
<dbReference type="SMART" id="SM00967">
    <property type="entry name" value="SpoU_sub_bind"/>
    <property type="match status" value="1"/>
</dbReference>